<comment type="caution">
    <text evidence="1">The sequence shown here is derived from an EMBL/GenBank/DDBJ whole genome shotgun (WGS) entry which is preliminary data.</text>
</comment>
<name>A0A2U3BDI6_9VIBR</name>
<evidence type="ECO:0000313" key="2">
    <source>
        <dbReference type="Proteomes" id="UP000245362"/>
    </source>
</evidence>
<keyword evidence="2" id="KW-1185">Reference proteome</keyword>
<evidence type="ECO:0000313" key="1">
    <source>
        <dbReference type="EMBL" id="PWI34837.1"/>
    </source>
</evidence>
<dbReference type="EMBL" id="QFWT01000001">
    <property type="protein sequence ID" value="PWI34837.1"/>
    <property type="molecule type" value="Genomic_DNA"/>
</dbReference>
<reference evidence="1 2" key="1">
    <citation type="submission" date="2018-05" db="EMBL/GenBank/DDBJ databases">
        <title>Vibrio limimaris sp. nov., isolated from marine sediment.</title>
        <authorList>
            <person name="Li C.-M."/>
        </authorList>
    </citation>
    <scope>NUCLEOTIDE SEQUENCE [LARGE SCALE GENOMIC DNA]</scope>
    <source>
        <strain evidence="1 2">E4404</strain>
    </source>
</reference>
<organism evidence="1 2">
    <name type="scientific">Vibrio albus</name>
    <dbReference type="NCBI Taxonomy" id="2200953"/>
    <lineage>
        <taxon>Bacteria</taxon>
        <taxon>Pseudomonadati</taxon>
        <taxon>Pseudomonadota</taxon>
        <taxon>Gammaproteobacteria</taxon>
        <taxon>Vibrionales</taxon>
        <taxon>Vibrionaceae</taxon>
        <taxon>Vibrio</taxon>
    </lineage>
</organism>
<dbReference type="AlphaFoldDB" id="A0A2U3BDI6"/>
<gene>
    <name evidence="1" type="ORF">DI392_00720</name>
</gene>
<accession>A0A2U3BDI6</accession>
<protein>
    <submittedName>
        <fullName evidence="1">Uncharacterized protein</fullName>
    </submittedName>
</protein>
<dbReference type="OrthoDB" id="6316117at2"/>
<dbReference type="RefSeq" id="WP_109317991.1">
    <property type="nucleotide sequence ID" value="NZ_QFWT01000001.1"/>
</dbReference>
<dbReference type="Proteomes" id="UP000245362">
    <property type="component" value="Unassembled WGS sequence"/>
</dbReference>
<sequence>MSKVAIAYIGPKPTKKDTITGSRQVFPRMKAIEVDEATAANLLRFPTVFVEAEKLDEVKKAQEAETKAKAEAAELAKAEVAKKAEEVNFTVTVAGTEYDLNKMNCPKIAALLEGADIELEPKGAQEGADIYKLRVRDALRALEAKAKAEAE</sequence>
<proteinExistence type="predicted"/>